<dbReference type="CDD" id="cd07017">
    <property type="entry name" value="S14_ClpP_2"/>
    <property type="match status" value="1"/>
</dbReference>
<accession>A0A9X2H3M8</accession>
<dbReference type="NCBIfam" id="NF009205">
    <property type="entry name" value="PRK12553.1"/>
    <property type="match status" value="1"/>
</dbReference>
<keyword evidence="4 7" id="KW-0378">Hydrolase</keyword>
<evidence type="ECO:0000256" key="5">
    <source>
        <dbReference type="ARBA" id="ARBA00022825"/>
    </source>
</evidence>
<dbReference type="InterPro" id="IPR001907">
    <property type="entry name" value="ClpP"/>
</dbReference>
<dbReference type="GO" id="GO:0005737">
    <property type="term" value="C:cytoplasm"/>
    <property type="evidence" value="ECO:0007669"/>
    <property type="project" value="UniProtKB-SubCell"/>
</dbReference>
<dbReference type="PRINTS" id="PR00127">
    <property type="entry name" value="CLPPROTEASEP"/>
</dbReference>
<dbReference type="GO" id="GO:0009368">
    <property type="term" value="C:endopeptidase Clp complex"/>
    <property type="evidence" value="ECO:0007669"/>
    <property type="project" value="TreeGrafter"/>
</dbReference>
<evidence type="ECO:0000256" key="11">
    <source>
        <dbReference type="RuleBase" id="RU000550"/>
    </source>
</evidence>
<dbReference type="PROSITE" id="PS00381">
    <property type="entry name" value="CLP_PROTEASE_SER"/>
    <property type="match status" value="1"/>
</dbReference>
<dbReference type="Pfam" id="PF00574">
    <property type="entry name" value="CLP_protease"/>
    <property type="match status" value="1"/>
</dbReference>
<comment type="catalytic activity">
    <reaction evidence="6 7 9">
        <text>Hydrolysis of proteins to small peptides in the presence of ATP and magnesium. alpha-casein is the usual test substrate. In the absence of ATP, only oligopeptides shorter than five residues are hydrolyzed (such as succinyl-Leu-Tyr-|-NHMec, and Leu-Tyr-Leu-|-Tyr-Trp, in which cleavage of the -Tyr-|-Leu- and -Tyr-|-Trp bonds also occurs).</text>
        <dbReference type="EC" id="3.4.21.92"/>
    </reaction>
</comment>
<dbReference type="EMBL" id="JAMZDY010000001">
    <property type="protein sequence ID" value="MCP2372140.1"/>
    <property type="molecule type" value="Genomic_DNA"/>
</dbReference>
<dbReference type="FunFam" id="3.90.226.10:FF:000002">
    <property type="entry name" value="ATP-dependent Clp protease proteolytic subunit"/>
    <property type="match status" value="1"/>
</dbReference>
<comment type="caution">
    <text evidence="13">The sequence shown here is derived from an EMBL/GenBank/DDBJ whole genome shotgun (WGS) entry which is preliminary data.</text>
</comment>
<dbReference type="AlphaFoldDB" id="A0A9X2H3M8"/>
<evidence type="ECO:0000256" key="9">
    <source>
        <dbReference type="PROSITE-ProRule" id="PRU10086"/>
    </source>
</evidence>
<dbReference type="InterPro" id="IPR029045">
    <property type="entry name" value="ClpP/crotonase-like_dom_sf"/>
</dbReference>
<comment type="similarity">
    <text evidence="1 7 12">Belongs to the peptidase S14 family.</text>
</comment>
<dbReference type="RefSeq" id="WP_156997740.1">
    <property type="nucleotide sequence ID" value="NZ_BAAANU010000004.1"/>
</dbReference>
<feature type="active site" description="Nucleophile" evidence="7">
    <location>
        <position position="122"/>
    </location>
</feature>
<keyword evidence="2 7" id="KW-0963">Cytoplasm</keyword>
<feature type="active site" evidence="8">
    <location>
        <position position="122"/>
    </location>
</feature>
<comment type="function">
    <text evidence="7 11">Cleaves peptides in various proteins in a process that requires ATP hydrolysis. Has a chymotrypsin-like activity. Plays a major role in the degradation of misfolded proteins.</text>
</comment>
<evidence type="ECO:0000256" key="2">
    <source>
        <dbReference type="ARBA" id="ARBA00022490"/>
    </source>
</evidence>
<dbReference type="SUPFAM" id="SSF52096">
    <property type="entry name" value="ClpP/crotonase"/>
    <property type="match status" value="1"/>
</dbReference>
<dbReference type="EC" id="3.4.21.92" evidence="7 10"/>
<dbReference type="PANTHER" id="PTHR10381:SF26">
    <property type="entry name" value="ATP-DEPENDENT CLP PROTEASE PROTEOLYTIC SUBUNIT-LIKE-RELATED"/>
    <property type="match status" value="1"/>
</dbReference>
<evidence type="ECO:0000256" key="12">
    <source>
        <dbReference type="RuleBase" id="RU003567"/>
    </source>
</evidence>
<evidence type="ECO:0000256" key="6">
    <source>
        <dbReference type="ARBA" id="ARBA00034021"/>
    </source>
</evidence>
<protein>
    <recommendedName>
        <fullName evidence="7 12">ATP-dependent Clp protease proteolytic subunit</fullName>
        <ecNumber evidence="7 10">3.4.21.92</ecNumber>
    </recommendedName>
    <alternativeName>
        <fullName evidence="7">Endopeptidase Clp</fullName>
    </alternativeName>
</protein>
<dbReference type="Gene3D" id="3.90.226.10">
    <property type="entry name" value="2-enoyl-CoA Hydratase, Chain A, domain 1"/>
    <property type="match status" value="1"/>
</dbReference>
<dbReference type="GO" id="GO:0004252">
    <property type="term" value="F:serine-type endopeptidase activity"/>
    <property type="evidence" value="ECO:0007669"/>
    <property type="project" value="UniProtKB-UniRule"/>
</dbReference>
<dbReference type="InterPro" id="IPR023562">
    <property type="entry name" value="ClpP/TepA"/>
</dbReference>
<comment type="subunit">
    <text evidence="7">Fourteen ClpP subunits assemble into 2 heptameric rings which stack back to back to give a disk-like structure with a central cavity, resembling the structure of eukaryotic proteasomes.</text>
</comment>
<name>A0A9X2H3M8_9MICO</name>
<dbReference type="OrthoDB" id="9802800at2"/>
<dbReference type="InterPro" id="IPR033135">
    <property type="entry name" value="ClpP_His_AS"/>
</dbReference>
<evidence type="ECO:0000256" key="7">
    <source>
        <dbReference type="HAMAP-Rule" id="MF_00444"/>
    </source>
</evidence>
<feature type="active site" evidence="7 9">
    <location>
        <position position="147"/>
    </location>
</feature>
<dbReference type="PROSITE" id="PS00382">
    <property type="entry name" value="CLP_PROTEASE_HIS"/>
    <property type="match status" value="1"/>
</dbReference>
<evidence type="ECO:0000313" key="14">
    <source>
        <dbReference type="Proteomes" id="UP001139722"/>
    </source>
</evidence>
<dbReference type="InterPro" id="IPR018215">
    <property type="entry name" value="ClpP_Ser_AS"/>
</dbReference>
<dbReference type="GO" id="GO:0004176">
    <property type="term" value="F:ATP-dependent peptidase activity"/>
    <property type="evidence" value="ECO:0007669"/>
    <property type="project" value="InterPro"/>
</dbReference>
<evidence type="ECO:0000256" key="1">
    <source>
        <dbReference type="ARBA" id="ARBA00007039"/>
    </source>
</evidence>
<organism evidence="13 14">
    <name type="scientific">Agromyces terreus</name>
    <dbReference type="NCBI Taxonomy" id="424795"/>
    <lineage>
        <taxon>Bacteria</taxon>
        <taxon>Bacillati</taxon>
        <taxon>Actinomycetota</taxon>
        <taxon>Actinomycetes</taxon>
        <taxon>Micrococcales</taxon>
        <taxon>Microbacteriaceae</taxon>
        <taxon>Agromyces</taxon>
    </lineage>
</organism>
<evidence type="ECO:0000256" key="3">
    <source>
        <dbReference type="ARBA" id="ARBA00022670"/>
    </source>
</evidence>
<keyword evidence="14" id="KW-1185">Reference proteome</keyword>
<dbReference type="PANTHER" id="PTHR10381">
    <property type="entry name" value="ATP-DEPENDENT CLP PROTEASE PROTEOLYTIC SUBUNIT"/>
    <property type="match status" value="1"/>
</dbReference>
<sequence>MSVPTFGGPASGGTAFTGVQAPGSRYILPSFEERTAYGYKRQDPYAKLFEDRIIFLGVQVDDASADDIMAQLLVLESMDPDRDIIMYINSPGGSFTAMTAIYDTMQYIRPEVMTVVLGQAASAAAVLAAAGTPGKRLALPNARVLIHQPAMGEAGHGQASDIEIQAAEILRMRSWLESTLSRHSNRTPEQVNVDIDRDKILSAQEALEYGLIDQVLTSRKTLPAITS</sequence>
<evidence type="ECO:0000313" key="13">
    <source>
        <dbReference type="EMBL" id="MCP2372140.1"/>
    </source>
</evidence>
<dbReference type="GO" id="GO:0051117">
    <property type="term" value="F:ATPase binding"/>
    <property type="evidence" value="ECO:0007669"/>
    <property type="project" value="TreeGrafter"/>
</dbReference>
<comment type="subcellular location">
    <subcellularLocation>
        <location evidence="7">Cytoplasm</location>
    </subcellularLocation>
</comment>
<keyword evidence="5 7" id="KW-0720">Serine protease</keyword>
<evidence type="ECO:0000256" key="10">
    <source>
        <dbReference type="RuleBase" id="RU000549"/>
    </source>
</evidence>
<dbReference type="HAMAP" id="MF_00444">
    <property type="entry name" value="ClpP"/>
    <property type="match status" value="1"/>
</dbReference>
<evidence type="ECO:0000256" key="4">
    <source>
        <dbReference type="ARBA" id="ARBA00022801"/>
    </source>
</evidence>
<gene>
    <name evidence="7" type="primary">clpP</name>
    <name evidence="13" type="ORF">BJ978_002816</name>
</gene>
<dbReference type="Proteomes" id="UP001139722">
    <property type="component" value="Unassembled WGS sequence"/>
</dbReference>
<keyword evidence="3 7" id="KW-0645">Protease</keyword>
<proteinExistence type="inferred from homology"/>
<dbReference type="NCBIfam" id="NF001368">
    <property type="entry name" value="PRK00277.1"/>
    <property type="match status" value="1"/>
</dbReference>
<evidence type="ECO:0000256" key="8">
    <source>
        <dbReference type="PROSITE-ProRule" id="PRU10085"/>
    </source>
</evidence>
<reference evidence="13" key="1">
    <citation type="submission" date="2022-06" db="EMBL/GenBank/DDBJ databases">
        <title>Sequencing the genomes of 1000 actinobacteria strains.</title>
        <authorList>
            <person name="Klenk H.-P."/>
        </authorList>
    </citation>
    <scope>NUCLEOTIDE SEQUENCE</scope>
    <source>
        <strain evidence="13">DSM 22016</strain>
    </source>
</reference>
<dbReference type="GO" id="GO:0006515">
    <property type="term" value="P:protein quality control for misfolded or incompletely synthesized proteins"/>
    <property type="evidence" value="ECO:0007669"/>
    <property type="project" value="TreeGrafter"/>
</dbReference>